<reference evidence="3" key="2">
    <citation type="submission" date="2021-04" db="EMBL/GenBank/DDBJ databases">
        <authorList>
            <person name="Gilroy R."/>
        </authorList>
    </citation>
    <scope>NUCLEOTIDE SEQUENCE</scope>
    <source>
        <strain evidence="3">ChiSxjej6B18-287</strain>
    </source>
</reference>
<dbReference type="AlphaFoldDB" id="A0A9D2N6Y7"/>
<dbReference type="InterPro" id="IPR050447">
    <property type="entry name" value="Erg6_SMT_methyltransf"/>
</dbReference>
<dbReference type="PANTHER" id="PTHR44068">
    <property type="entry name" value="ZGC:194242"/>
    <property type="match status" value="1"/>
</dbReference>
<dbReference type="CDD" id="cd02440">
    <property type="entry name" value="AdoMet_MTases"/>
    <property type="match status" value="1"/>
</dbReference>
<evidence type="ECO:0000313" key="3">
    <source>
        <dbReference type="EMBL" id="HJC11093.1"/>
    </source>
</evidence>
<proteinExistence type="predicted"/>
<evidence type="ECO:0000256" key="1">
    <source>
        <dbReference type="ARBA" id="ARBA00022679"/>
    </source>
</evidence>
<organism evidence="3 4">
    <name type="scientific">Candidatus Blautia merdigallinarum</name>
    <dbReference type="NCBI Taxonomy" id="2838495"/>
    <lineage>
        <taxon>Bacteria</taxon>
        <taxon>Bacillati</taxon>
        <taxon>Bacillota</taxon>
        <taxon>Clostridia</taxon>
        <taxon>Lachnospirales</taxon>
        <taxon>Lachnospiraceae</taxon>
        <taxon>Blautia</taxon>
    </lineage>
</organism>
<dbReference type="Pfam" id="PF08241">
    <property type="entry name" value="Methyltransf_11"/>
    <property type="match status" value="1"/>
</dbReference>
<dbReference type="InterPro" id="IPR029063">
    <property type="entry name" value="SAM-dependent_MTases_sf"/>
</dbReference>
<dbReference type="GO" id="GO:0003838">
    <property type="term" value="F:sterol 24-C-methyltransferase activity"/>
    <property type="evidence" value="ECO:0007669"/>
    <property type="project" value="TreeGrafter"/>
</dbReference>
<dbReference type="Proteomes" id="UP000823893">
    <property type="component" value="Unassembled WGS sequence"/>
</dbReference>
<keyword evidence="3" id="KW-0489">Methyltransferase</keyword>
<dbReference type="InterPro" id="IPR013216">
    <property type="entry name" value="Methyltransf_11"/>
</dbReference>
<reference evidence="3" key="1">
    <citation type="journal article" date="2021" name="PeerJ">
        <title>Extensive microbial diversity within the chicken gut microbiome revealed by metagenomics and culture.</title>
        <authorList>
            <person name="Gilroy R."/>
            <person name="Ravi A."/>
            <person name="Getino M."/>
            <person name="Pursley I."/>
            <person name="Horton D.L."/>
            <person name="Alikhan N.F."/>
            <person name="Baker D."/>
            <person name="Gharbi K."/>
            <person name="Hall N."/>
            <person name="Watson M."/>
            <person name="Adriaenssens E.M."/>
            <person name="Foster-Nyarko E."/>
            <person name="Jarju S."/>
            <person name="Secka A."/>
            <person name="Antonio M."/>
            <person name="Oren A."/>
            <person name="Chaudhuri R.R."/>
            <person name="La Ragione R."/>
            <person name="Hildebrand F."/>
            <person name="Pallen M.J."/>
        </authorList>
    </citation>
    <scope>NUCLEOTIDE SEQUENCE</scope>
    <source>
        <strain evidence="3">ChiSxjej6B18-287</strain>
    </source>
</reference>
<dbReference type="EMBL" id="DWWV01000125">
    <property type="protein sequence ID" value="HJC11093.1"/>
    <property type="molecule type" value="Genomic_DNA"/>
</dbReference>
<evidence type="ECO:0000259" key="2">
    <source>
        <dbReference type="Pfam" id="PF08241"/>
    </source>
</evidence>
<dbReference type="PANTHER" id="PTHR44068:SF1">
    <property type="entry name" value="HYPOTHETICAL LOC100005854"/>
    <property type="match status" value="1"/>
</dbReference>
<comment type="caution">
    <text evidence="3">The sequence shown here is derived from an EMBL/GenBank/DDBJ whole genome shotgun (WGS) entry which is preliminary data.</text>
</comment>
<protein>
    <submittedName>
        <fullName evidence="3">Class I SAM-dependent methyltransferase</fullName>
    </submittedName>
</protein>
<evidence type="ECO:0000313" key="4">
    <source>
        <dbReference type="Proteomes" id="UP000823893"/>
    </source>
</evidence>
<keyword evidence="1" id="KW-0808">Transferase</keyword>
<gene>
    <name evidence="3" type="ORF">H9935_09835</name>
</gene>
<sequence>MTETRENPARPEGKCGEKMLKRMNRSHGPLRDFGLSKISWRPDMRILDVGCGGGATIQDMLKLSAGSVIDGVDYSEVSVAQSKELNQEYLEIRCHISQGDVTKLPFGENTYDLVTGVETVYFWPEAEKAFREILRVLKPSGIFAVLNEGSDPDQCDWPKIDGFLRIYRPEELEALMRDAGFEEITIYHGKDQMICVTGRKTG</sequence>
<accession>A0A9D2N6Y7</accession>
<dbReference type="Gene3D" id="3.40.50.150">
    <property type="entry name" value="Vaccinia Virus protein VP39"/>
    <property type="match status" value="1"/>
</dbReference>
<name>A0A9D2N6Y7_9FIRM</name>
<dbReference type="GO" id="GO:0032259">
    <property type="term" value="P:methylation"/>
    <property type="evidence" value="ECO:0007669"/>
    <property type="project" value="UniProtKB-KW"/>
</dbReference>
<feature type="domain" description="Methyltransferase type 11" evidence="2">
    <location>
        <begin position="47"/>
        <end position="144"/>
    </location>
</feature>
<dbReference type="GO" id="GO:0016126">
    <property type="term" value="P:sterol biosynthetic process"/>
    <property type="evidence" value="ECO:0007669"/>
    <property type="project" value="TreeGrafter"/>
</dbReference>
<dbReference type="SUPFAM" id="SSF53335">
    <property type="entry name" value="S-adenosyl-L-methionine-dependent methyltransferases"/>
    <property type="match status" value="1"/>
</dbReference>